<dbReference type="Gene3D" id="1.10.1330.10">
    <property type="entry name" value="Dockerin domain"/>
    <property type="match status" value="1"/>
</dbReference>
<dbReference type="GO" id="GO:0004553">
    <property type="term" value="F:hydrolase activity, hydrolyzing O-glycosyl compounds"/>
    <property type="evidence" value="ECO:0007669"/>
    <property type="project" value="InterPro"/>
</dbReference>
<gene>
    <name evidence="3" type="ORF">KOR34_02540</name>
</gene>
<dbReference type="OrthoDB" id="227325at2"/>
<feature type="region of interest" description="Disordered" evidence="2">
    <location>
        <begin position="176"/>
        <end position="196"/>
    </location>
</feature>
<dbReference type="Gene3D" id="2.160.20.20">
    <property type="match status" value="1"/>
</dbReference>
<dbReference type="Proteomes" id="UP000316714">
    <property type="component" value="Unassembled WGS sequence"/>
</dbReference>
<keyword evidence="3" id="KW-0378">Hydrolase</keyword>
<dbReference type="RefSeq" id="WP_146561476.1">
    <property type="nucleotide sequence ID" value="NZ_SIHJ01000001.1"/>
</dbReference>
<dbReference type="CDD" id="cd14256">
    <property type="entry name" value="Dockerin_I"/>
    <property type="match status" value="1"/>
</dbReference>
<dbReference type="Pfam" id="PF00404">
    <property type="entry name" value="Dockerin_1"/>
    <property type="match status" value="1"/>
</dbReference>
<sequence length="1016" mass="103783">MTLGFKFAVVCVAVGASVCSRPARGQYFANNLATLRSLSTTVNNATITLAPGDYWINGDHIANPTSSQPIFLELGGNNNTYNLTGANLKLDTRKLDGFGRALGHDSGVRVVKISGAGNTVNDLSLTGYDLDLDTDPGAQRYADWAAVYVQLTGVDNRVQGANVLSRGSSPYGLGDAFGKGARQFPQGEPPGQVPGEPEGVVGLPWVGHNKTSAFNVFEATNAVVDDMQLDVKTYGHGFFVQKSRNTTLTNSTVTGELVPSSNVINHPKYQEYGFTSHGNEIPDDIMISANEGGVRLYGSINGVPTVGFTAENVVVTNMRTGFATALGFTDLDNGLGITLNNVEAYGTETAFGLGSLTTVTNAKADIVNGPAIHIPQNHARDTTIELELVGEAPVGVDWAAAYLNGQRFNVTIDSDLPAGALPADSLVRIGQTFFNNWRDTSHPSGPEDGDPGDFIDSVFVNNTNQTAVLGNLATNNTGSSRAPVITNGKKNSYDGVSVVLSGTHVVLTDALGLGNNGAAADGSLEANASIVEAGGSLEIQPGIRVANEKLTISGHGVDGRGALYSDGQASNGTRFGSSSVSDESTIFLDGNASIGVGVPGHQLLIGGIQGAGNFTKRGPGTLSIEKASTFTGSFTVAEGAVVARSNVVNGNLTVSSGAVLSAIGDKAVNTPGVVFLYGAMDINARTDDNSLTTRTGQIFGPGSILASNPNASEPSSLIVDSQTGLASFTGSIQGAVSLVKSGSGTQALSGHNTYSGSTTVQAGVLQVNGTHTGGENYAVVGGGSLSGNGAVDAAVVVEAGGIVAPGASVGSLTLGEIEFQTGSTLAVELGGLSAGIEHDELAAGAATLGGSLSVSLLESDGALFLPPPDGSFTILTAESLSGSFENADAGDRIGTEGGEGSVIVSYNYVEGAVVLSEFLMTGDFNGDGQIDAADYTVWRDVRGNAVPQYTSADANGDGFVDTKDYAVWRSHFGYAGDASGASNAVPEPLSAVLAASVIAWIMGSTRSATSHQQQCG</sequence>
<evidence type="ECO:0000256" key="2">
    <source>
        <dbReference type="SAM" id="MobiDB-lite"/>
    </source>
</evidence>
<evidence type="ECO:0000256" key="1">
    <source>
        <dbReference type="ARBA" id="ARBA00022729"/>
    </source>
</evidence>
<dbReference type="InterPro" id="IPR018247">
    <property type="entry name" value="EF_Hand_1_Ca_BS"/>
</dbReference>
<dbReference type="InterPro" id="IPR011050">
    <property type="entry name" value="Pectin_lyase_fold/virulence"/>
</dbReference>
<dbReference type="InterPro" id="IPR013425">
    <property type="entry name" value="Autotrns_rpt"/>
</dbReference>
<keyword evidence="1" id="KW-0732">Signal</keyword>
<comment type="caution">
    <text evidence="3">The sequence shown here is derived from an EMBL/GenBank/DDBJ whole genome shotgun (WGS) entry which is preliminary data.</text>
</comment>
<dbReference type="InterPro" id="IPR036439">
    <property type="entry name" value="Dockerin_dom_sf"/>
</dbReference>
<organism evidence="3 4">
    <name type="scientific">Posidoniimonas corsicana</name>
    <dbReference type="NCBI Taxonomy" id="1938618"/>
    <lineage>
        <taxon>Bacteria</taxon>
        <taxon>Pseudomonadati</taxon>
        <taxon>Planctomycetota</taxon>
        <taxon>Planctomycetia</taxon>
        <taxon>Pirellulales</taxon>
        <taxon>Lacipirellulaceae</taxon>
        <taxon>Posidoniimonas</taxon>
    </lineage>
</organism>
<dbReference type="NCBIfam" id="TIGR02601">
    <property type="entry name" value="autotrns_rpt"/>
    <property type="match status" value="2"/>
</dbReference>
<evidence type="ECO:0000313" key="3">
    <source>
        <dbReference type="EMBL" id="TWT35363.1"/>
    </source>
</evidence>
<evidence type="ECO:0000313" key="4">
    <source>
        <dbReference type="Proteomes" id="UP000316714"/>
    </source>
</evidence>
<keyword evidence="4" id="KW-1185">Reference proteome</keyword>
<dbReference type="GO" id="GO:0006508">
    <property type="term" value="P:proteolysis"/>
    <property type="evidence" value="ECO:0007669"/>
    <property type="project" value="UniProtKB-KW"/>
</dbReference>
<dbReference type="EC" id="3.4.21.-" evidence="3"/>
<dbReference type="GO" id="GO:0000272">
    <property type="term" value="P:polysaccharide catabolic process"/>
    <property type="evidence" value="ECO:0007669"/>
    <property type="project" value="InterPro"/>
</dbReference>
<dbReference type="SUPFAM" id="SSF51126">
    <property type="entry name" value="Pectin lyase-like"/>
    <property type="match status" value="1"/>
</dbReference>
<dbReference type="InterPro" id="IPR002105">
    <property type="entry name" value="Dockerin_1_rpt"/>
</dbReference>
<dbReference type="AlphaFoldDB" id="A0A5C5VBL1"/>
<dbReference type="Pfam" id="PF12951">
    <property type="entry name" value="PATR"/>
    <property type="match status" value="2"/>
</dbReference>
<dbReference type="InterPro" id="IPR012332">
    <property type="entry name" value="Autotransporter_pectin_lyase_C"/>
</dbReference>
<name>A0A5C5VBL1_9BACT</name>
<dbReference type="GO" id="GO:0008233">
    <property type="term" value="F:peptidase activity"/>
    <property type="evidence" value="ECO:0007669"/>
    <property type="project" value="UniProtKB-KW"/>
</dbReference>
<dbReference type="PROSITE" id="PS00018">
    <property type="entry name" value="EF_HAND_1"/>
    <property type="match status" value="2"/>
</dbReference>
<proteinExistence type="predicted"/>
<reference evidence="3 4" key="1">
    <citation type="submission" date="2019-02" db="EMBL/GenBank/DDBJ databases">
        <title>Deep-cultivation of Planctomycetes and their phenomic and genomic characterization uncovers novel biology.</title>
        <authorList>
            <person name="Wiegand S."/>
            <person name="Jogler M."/>
            <person name="Boedeker C."/>
            <person name="Pinto D."/>
            <person name="Vollmers J."/>
            <person name="Rivas-Marin E."/>
            <person name="Kohn T."/>
            <person name="Peeters S.H."/>
            <person name="Heuer A."/>
            <person name="Rast P."/>
            <person name="Oberbeckmann S."/>
            <person name="Bunk B."/>
            <person name="Jeske O."/>
            <person name="Meyerdierks A."/>
            <person name="Storesund J.E."/>
            <person name="Kallscheuer N."/>
            <person name="Luecker S."/>
            <person name="Lage O.M."/>
            <person name="Pohl T."/>
            <person name="Merkel B.J."/>
            <person name="Hornburger P."/>
            <person name="Mueller R.-W."/>
            <person name="Bruemmer F."/>
            <person name="Labrenz M."/>
            <person name="Spormann A.M."/>
            <person name="Op Den Camp H."/>
            <person name="Overmann J."/>
            <person name="Amann R."/>
            <person name="Jetten M.S.M."/>
            <person name="Mascher T."/>
            <person name="Medema M.H."/>
            <person name="Devos D.P."/>
            <person name="Kaster A.-K."/>
            <person name="Ovreas L."/>
            <person name="Rohde M."/>
            <person name="Galperin M.Y."/>
            <person name="Jogler C."/>
        </authorList>
    </citation>
    <scope>NUCLEOTIDE SEQUENCE [LARGE SCALE GENOMIC DNA]</scope>
    <source>
        <strain evidence="3 4">KOR34</strain>
    </source>
</reference>
<dbReference type="SUPFAM" id="SSF63446">
    <property type="entry name" value="Type I dockerin domain"/>
    <property type="match status" value="1"/>
</dbReference>
<protein>
    <submittedName>
        <fullName evidence="3">Extracellular serine protease</fullName>
        <ecNumber evidence="3">3.4.21.-</ecNumber>
    </submittedName>
</protein>
<accession>A0A5C5VBL1</accession>
<dbReference type="EMBL" id="SIHJ01000001">
    <property type="protein sequence ID" value="TWT35363.1"/>
    <property type="molecule type" value="Genomic_DNA"/>
</dbReference>
<keyword evidence="3" id="KW-0645">Protease</keyword>